<feature type="transmembrane region" description="Helical" evidence="1">
    <location>
        <begin position="74"/>
        <end position="93"/>
    </location>
</feature>
<dbReference type="Pfam" id="PF14087">
    <property type="entry name" value="DUF4267"/>
    <property type="match status" value="1"/>
</dbReference>
<accession>A0ABP3ED44</accession>
<evidence type="ECO:0000313" key="2">
    <source>
        <dbReference type="EMBL" id="GAA0257200.1"/>
    </source>
</evidence>
<dbReference type="InterPro" id="IPR025363">
    <property type="entry name" value="DUF4267"/>
</dbReference>
<sequence length="132" mass="13863">MKRVNTVLAVLVVLAGFYFGLSFLLDGVGSASGFGIKPWPTDEGTGYYIVKGVRDIAYGTTALILLLMNHRKALGYVILSNAIMPIGDCIAVATHGGTVGYALAVHGSAAVMVVLIGVLLLVEQRRVVTSAR</sequence>
<dbReference type="EMBL" id="BAAABU010000025">
    <property type="protein sequence ID" value="GAA0257200.1"/>
    <property type="molecule type" value="Genomic_DNA"/>
</dbReference>
<keyword evidence="1" id="KW-0472">Membrane</keyword>
<proteinExistence type="predicted"/>
<dbReference type="Proteomes" id="UP001500416">
    <property type="component" value="Unassembled WGS sequence"/>
</dbReference>
<evidence type="ECO:0000256" key="1">
    <source>
        <dbReference type="SAM" id="Phobius"/>
    </source>
</evidence>
<keyword evidence="3" id="KW-1185">Reference proteome</keyword>
<dbReference type="RefSeq" id="WP_343938692.1">
    <property type="nucleotide sequence ID" value="NZ_BAAABU010000025.1"/>
</dbReference>
<keyword evidence="1" id="KW-0812">Transmembrane</keyword>
<feature type="transmembrane region" description="Helical" evidence="1">
    <location>
        <begin position="49"/>
        <end position="67"/>
    </location>
</feature>
<evidence type="ECO:0000313" key="3">
    <source>
        <dbReference type="Proteomes" id="UP001500416"/>
    </source>
</evidence>
<feature type="transmembrane region" description="Helical" evidence="1">
    <location>
        <begin position="99"/>
        <end position="122"/>
    </location>
</feature>
<protein>
    <submittedName>
        <fullName evidence="2">DUF4267 domain-containing protein</fullName>
    </submittedName>
</protein>
<gene>
    <name evidence="2" type="ORF">GCM10010492_67720</name>
</gene>
<keyword evidence="1" id="KW-1133">Transmembrane helix</keyword>
<organism evidence="2 3">
    <name type="scientific">Saccharothrix mutabilis subsp. mutabilis</name>
    <dbReference type="NCBI Taxonomy" id="66855"/>
    <lineage>
        <taxon>Bacteria</taxon>
        <taxon>Bacillati</taxon>
        <taxon>Actinomycetota</taxon>
        <taxon>Actinomycetes</taxon>
        <taxon>Pseudonocardiales</taxon>
        <taxon>Pseudonocardiaceae</taxon>
        <taxon>Saccharothrix</taxon>
    </lineage>
</organism>
<reference evidence="3" key="1">
    <citation type="journal article" date="2019" name="Int. J. Syst. Evol. Microbiol.">
        <title>The Global Catalogue of Microorganisms (GCM) 10K type strain sequencing project: providing services to taxonomists for standard genome sequencing and annotation.</title>
        <authorList>
            <consortium name="The Broad Institute Genomics Platform"/>
            <consortium name="The Broad Institute Genome Sequencing Center for Infectious Disease"/>
            <person name="Wu L."/>
            <person name="Ma J."/>
        </authorList>
    </citation>
    <scope>NUCLEOTIDE SEQUENCE [LARGE SCALE GENOMIC DNA]</scope>
    <source>
        <strain evidence="3">JCM 3380</strain>
    </source>
</reference>
<name>A0ABP3ED44_9PSEU</name>
<comment type="caution">
    <text evidence="2">The sequence shown here is derived from an EMBL/GenBank/DDBJ whole genome shotgun (WGS) entry which is preliminary data.</text>
</comment>